<sequence length="442" mass="48565">MSDTNKPITAEAINEHDKALLADLQDALANCMKCGNCMEVCPIYKELGTETAVARGKLALMEAVLSGKIPISENFDKWMTKCVSCKACTVKCPCGVPADELIVRGRQAAVKARGLHPIKKQVFNLLKSRAMFDLALRMAGIFGPLSFKKLPRPMAAVARFPMPGLDKKRVTAPFAASPLRNQHPETIKVDKPKMKVGFFTGCTINYIYTDVGQAVIDVLKANNIEIVMPALQHCCGTPIFMSGDVESAKLLAKHNIEVFEQYNVDYIIAACGSCTEAWKIEFVELFHDDPGMKARAEKMAKKTYEISQFLIDVVKIDKSKLGPVNTTVTMHDPCHMARGIKVTAQPREVLKSIPGLTFVEMKDADRCCGSGGSFSLANYEISRKINDRKISNIASTKADTVATSCGTCRMHIIDGLVQNNMNQDVVHVIQILDKAYKAGQKK</sequence>
<evidence type="ECO:0000256" key="3">
    <source>
        <dbReference type="ARBA" id="ARBA00022737"/>
    </source>
</evidence>
<evidence type="ECO:0000256" key="5">
    <source>
        <dbReference type="ARBA" id="ARBA00023014"/>
    </source>
</evidence>
<keyword evidence="3" id="KW-0677">Repeat</keyword>
<dbReference type="GO" id="GO:0046872">
    <property type="term" value="F:metal ion binding"/>
    <property type="evidence" value="ECO:0007669"/>
    <property type="project" value="UniProtKB-UniRule"/>
</dbReference>
<dbReference type="Proteomes" id="UP000192738">
    <property type="component" value="Unassembled WGS sequence"/>
</dbReference>
<keyword evidence="2 6" id="KW-0479">Metal-binding</keyword>
<organism evidence="8 9">
    <name type="scientific">Sporomusa malonica</name>
    <dbReference type="NCBI Taxonomy" id="112901"/>
    <lineage>
        <taxon>Bacteria</taxon>
        <taxon>Bacillati</taxon>
        <taxon>Bacillota</taxon>
        <taxon>Negativicutes</taxon>
        <taxon>Selenomonadales</taxon>
        <taxon>Sporomusaceae</taxon>
        <taxon>Sporomusa</taxon>
    </lineage>
</organism>
<evidence type="ECO:0000256" key="2">
    <source>
        <dbReference type="ARBA" id="ARBA00022723"/>
    </source>
</evidence>
<dbReference type="Pfam" id="PF13183">
    <property type="entry name" value="Fer4_8"/>
    <property type="match status" value="1"/>
</dbReference>
<reference evidence="8 9" key="1">
    <citation type="submission" date="2017-04" db="EMBL/GenBank/DDBJ databases">
        <authorList>
            <person name="Afonso C.L."/>
            <person name="Miller P.J."/>
            <person name="Scott M.A."/>
            <person name="Spackman E."/>
            <person name="Goraichik I."/>
            <person name="Dimitrov K.M."/>
            <person name="Suarez D.L."/>
            <person name="Swayne D.E."/>
        </authorList>
    </citation>
    <scope>NUCLEOTIDE SEQUENCE [LARGE SCALE GENOMIC DNA]</scope>
    <source>
        <strain evidence="8 9">DSM 5090</strain>
    </source>
</reference>
<dbReference type="OrthoDB" id="5241828at2"/>
<dbReference type="EC" id="1.1.99.14" evidence="6"/>
<dbReference type="InterPro" id="IPR009051">
    <property type="entry name" value="Helical_ferredxn"/>
</dbReference>
<gene>
    <name evidence="8" type="ORF">SAMN04488500_11061</name>
</gene>
<keyword evidence="1 6" id="KW-0004">4Fe-4S</keyword>
<keyword evidence="9" id="KW-1185">Reference proteome</keyword>
<dbReference type="RefSeq" id="WP_084576132.1">
    <property type="nucleotide sequence ID" value="NZ_CP155572.1"/>
</dbReference>
<dbReference type="PROSITE" id="PS51379">
    <property type="entry name" value="4FE4S_FER_2"/>
    <property type="match status" value="2"/>
</dbReference>
<comment type="catalytic activity">
    <reaction evidence="6">
        <text>(R)-lactate + A = pyruvate + AH2</text>
        <dbReference type="Rhea" id="RHEA:15089"/>
        <dbReference type="ChEBI" id="CHEBI:13193"/>
        <dbReference type="ChEBI" id="CHEBI:15361"/>
        <dbReference type="ChEBI" id="CHEBI:16004"/>
        <dbReference type="ChEBI" id="CHEBI:17499"/>
    </reaction>
</comment>
<feature type="domain" description="4Fe-4S ferredoxin-type" evidence="7">
    <location>
        <begin position="21"/>
        <end position="52"/>
    </location>
</feature>
<dbReference type="InterPro" id="IPR004017">
    <property type="entry name" value="Cys_rich_dom"/>
</dbReference>
<dbReference type="InterPro" id="IPR017896">
    <property type="entry name" value="4Fe4S_Fe-S-bd"/>
</dbReference>
<name>A0A1W2CC47_9FIRM</name>
<evidence type="ECO:0000256" key="4">
    <source>
        <dbReference type="ARBA" id="ARBA00023004"/>
    </source>
</evidence>
<comment type="cofactor">
    <cofactor evidence="6">
        <name>[4Fe-4S] cluster</name>
        <dbReference type="ChEBI" id="CHEBI:49883"/>
    </cofactor>
    <text evidence="6">Binds 2 [4Fe-4S] clusters.</text>
</comment>
<proteinExistence type="predicted"/>
<dbReference type="STRING" id="112901.SAMN04488500_11061"/>
<dbReference type="InterPro" id="IPR017900">
    <property type="entry name" value="4Fe4S_Fe_S_CS"/>
</dbReference>
<keyword evidence="6" id="KW-0249">Electron transport</keyword>
<dbReference type="Gene3D" id="1.10.1060.10">
    <property type="entry name" value="Alpha-helical ferredoxin"/>
    <property type="match status" value="1"/>
</dbReference>
<dbReference type="AlphaFoldDB" id="A0A1W2CC47"/>
<keyword evidence="5 6" id="KW-0411">Iron-sulfur</keyword>
<comment type="function">
    <text evidence="6">Component of a complex that catalyzes the oxidation of glycolate to glyoxylate.</text>
</comment>
<dbReference type="PIRSF" id="PIRSF000139">
    <property type="entry name" value="Glc_ox_4Fe-4S"/>
    <property type="match status" value="1"/>
</dbReference>
<dbReference type="SUPFAM" id="SSF46548">
    <property type="entry name" value="alpha-helical ferredoxin"/>
    <property type="match status" value="1"/>
</dbReference>
<feature type="domain" description="4Fe-4S ferredoxin-type" evidence="7">
    <location>
        <begin position="71"/>
        <end position="102"/>
    </location>
</feature>
<dbReference type="PANTHER" id="PTHR32479:SF20">
    <property type="entry name" value="GLYCOLATE OXIDASE IRON-SULFUR SUBUNIT"/>
    <property type="match status" value="1"/>
</dbReference>
<evidence type="ECO:0000313" key="9">
    <source>
        <dbReference type="Proteomes" id="UP000192738"/>
    </source>
</evidence>
<evidence type="ECO:0000256" key="1">
    <source>
        <dbReference type="ARBA" id="ARBA00022485"/>
    </source>
</evidence>
<evidence type="ECO:0000256" key="6">
    <source>
        <dbReference type="PIRNR" id="PIRNR000139"/>
    </source>
</evidence>
<dbReference type="GO" id="GO:0051539">
    <property type="term" value="F:4 iron, 4 sulfur cluster binding"/>
    <property type="evidence" value="ECO:0007669"/>
    <property type="project" value="UniProtKB-UniRule"/>
</dbReference>
<dbReference type="Pfam" id="PF02754">
    <property type="entry name" value="CCG"/>
    <property type="match status" value="2"/>
</dbReference>
<comment type="catalytic activity">
    <reaction evidence="6">
        <text>glycolate + A = glyoxylate + AH2</text>
        <dbReference type="Rhea" id="RHEA:21264"/>
        <dbReference type="ChEBI" id="CHEBI:13193"/>
        <dbReference type="ChEBI" id="CHEBI:17499"/>
        <dbReference type="ChEBI" id="CHEBI:29805"/>
        <dbReference type="ChEBI" id="CHEBI:36655"/>
        <dbReference type="EC" id="1.1.99.14"/>
    </reaction>
</comment>
<evidence type="ECO:0000259" key="7">
    <source>
        <dbReference type="PROSITE" id="PS51379"/>
    </source>
</evidence>
<dbReference type="PROSITE" id="PS00198">
    <property type="entry name" value="4FE4S_FER_1"/>
    <property type="match status" value="2"/>
</dbReference>
<protein>
    <recommendedName>
        <fullName evidence="6">Glycolate oxidase iron-sulfur subunit</fullName>
        <ecNumber evidence="6">1.1.99.14</ecNumber>
    </recommendedName>
</protein>
<dbReference type="PANTHER" id="PTHR32479">
    <property type="entry name" value="GLYCOLATE OXIDASE IRON-SULFUR SUBUNIT"/>
    <property type="match status" value="1"/>
</dbReference>
<dbReference type="EMBL" id="FWXI01000010">
    <property type="protein sequence ID" value="SMC82564.1"/>
    <property type="molecule type" value="Genomic_DNA"/>
</dbReference>
<dbReference type="InterPro" id="IPR012257">
    <property type="entry name" value="Glc_ox_4Fe-4S"/>
</dbReference>
<accession>A0A1W2CC47</accession>
<keyword evidence="4 6" id="KW-0408">Iron</keyword>
<evidence type="ECO:0000313" key="8">
    <source>
        <dbReference type="EMBL" id="SMC82564.1"/>
    </source>
</evidence>
<keyword evidence="6" id="KW-0813">Transport</keyword>
<dbReference type="GO" id="GO:0019154">
    <property type="term" value="F:glycolate dehydrogenase activity"/>
    <property type="evidence" value="ECO:0007669"/>
    <property type="project" value="UniProtKB-EC"/>
</dbReference>